<reference evidence="2 3" key="1">
    <citation type="submission" date="2024-04" db="EMBL/GenBank/DDBJ databases">
        <title>genome sequences of Mucor flavus KT1a and Helicostylum pulchrum KT1b strains isolation_sourced from the surface of a dry-aged beef.</title>
        <authorList>
            <person name="Toyotome T."/>
            <person name="Hosono M."/>
            <person name="Torimaru M."/>
            <person name="Fukuda K."/>
            <person name="Mikami N."/>
        </authorList>
    </citation>
    <scope>NUCLEOTIDE SEQUENCE [LARGE SCALE GENOMIC DNA]</scope>
    <source>
        <strain evidence="2 3">KT1b</strain>
    </source>
</reference>
<proteinExistence type="predicted"/>
<gene>
    <name evidence="2" type="ORF">HPULCUR_004943</name>
</gene>
<protein>
    <submittedName>
        <fullName evidence="2">Uncharacterized protein</fullName>
    </submittedName>
</protein>
<evidence type="ECO:0000313" key="3">
    <source>
        <dbReference type="Proteomes" id="UP001476247"/>
    </source>
</evidence>
<keyword evidence="3" id="KW-1185">Reference proteome</keyword>
<feature type="compositionally biased region" description="Polar residues" evidence="1">
    <location>
        <begin position="1"/>
        <end position="14"/>
    </location>
</feature>
<feature type="compositionally biased region" description="Basic and acidic residues" evidence="1">
    <location>
        <begin position="27"/>
        <end position="44"/>
    </location>
</feature>
<dbReference type="EMBL" id="BAABUJ010000013">
    <property type="protein sequence ID" value="GAA5799527.1"/>
    <property type="molecule type" value="Genomic_DNA"/>
</dbReference>
<dbReference type="Proteomes" id="UP001476247">
    <property type="component" value="Unassembled WGS sequence"/>
</dbReference>
<evidence type="ECO:0000313" key="2">
    <source>
        <dbReference type="EMBL" id="GAA5799527.1"/>
    </source>
</evidence>
<name>A0ABP9XXP8_9FUNG</name>
<evidence type="ECO:0000256" key="1">
    <source>
        <dbReference type="SAM" id="MobiDB-lite"/>
    </source>
</evidence>
<sequence length="106" mass="11821">MQLLSQHTTTLANDSTKTSRKRKRREYRSTAKNEPGDIRNINDDRRTVVAYGDASTSGSMSGCSPTPVKNTKVFITIVVAYVLANYNLDSRPNALRRDTRNVGQSD</sequence>
<organism evidence="2 3">
    <name type="scientific">Helicostylum pulchrum</name>
    <dbReference type="NCBI Taxonomy" id="562976"/>
    <lineage>
        <taxon>Eukaryota</taxon>
        <taxon>Fungi</taxon>
        <taxon>Fungi incertae sedis</taxon>
        <taxon>Mucoromycota</taxon>
        <taxon>Mucoromycotina</taxon>
        <taxon>Mucoromycetes</taxon>
        <taxon>Mucorales</taxon>
        <taxon>Mucorineae</taxon>
        <taxon>Mucoraceae</taxon>
        <taxon>Helicostylum</taxon>
    </lineage>
</organism>
<accession>A0ABP9XXP8</accession>
<feature type="region of interest" description="Disordered" evidence="1">
    <location>
        <begin position="1"/>
        <end position="44"/>
    </location>
</feature>
<comment type="caution">
    <text evidence="2">The sequence shown here is derived from an EMBL/GenBank/DDBJ whole genome shotgun (WGS) entry which is preliminary data.</text>
</comment>